<dbReference type="PIRSF" id="PIRSF004555">
    <property type="entry name" value="UCP004555"/>
    <property type="match status" value="1"/>
</dbReference>
<comment type="caution">
    <text evidence="5">The sequence shown here is derived from an EMBL/GenBank/DDBJ whole genome shotgun (WGS) entry which is preliminary data.</text>
</comment>
<dbReference type="PANTHER" id="PTHR33449">
    <property type="entry name" value="NUCLEOID-ASSOCIATED PROTEIN YBAB"/>
    <property type="match status" value="1"/>
</dbReference>
<feature type="region of interest" description="Disordered" evidence="4">
    <location>
        <begin position="88"/>
        <end position="108"/>
    </location>
</feature>
<keyword evidence="2" id="KW-0963">Cytoplasm</keyword>
<comment type="subcellular location">
    <subcellularLocation>
        <location evidence="2">Cytoplasm</location>
        <location evidence="2">Nucleoid</location>
    </subcellularLocation>
</comment>
<sequence length="108" mass="10745">MAGLLEQAQKMQQQLLEAQNRIAQTELTGTAGGGRVTVAGTGQGDVTSVTIDPSVVDPSDVETLQDLIVGALSDLAKKRDDLTASTMGPLAGGLGGGIPGFGGPGLGQ</sequence>
<reference evidence="5 6" key="1">
    <citation type="submission" date="2022-06" db="EMBL/GenBank/DDBJ databases">
        <title>Genomic Encyclopedia of Archaeal and Bacterial Type Strains, Phase II (KMG-II): from individual species to whole genera.</title>
        <authorList>
            <person name="Goeker M."/>
        </authorList>
    </citation>
    <scope>NUCLEOTIDE SEQUENCE [LARGE SCALE GENOMIC DNA]</scope>
    <source>
        <strain evidence="5 6">DSM 45037</strain>
    </source>
</reference>
<evidence type="ECO:0000256" key="4">
    <source>
        <dbReference type="SAM" id="MobiDB-lite"/>
    </source>
</evidence>
<comment type="subunit">
    <text evidence="2">Homodimer.</text>
</comment>
<keyword evidence="3" id="KW-0175">Coiled coil</keyword>
<gene>
    <name evidence="5" type="ORF">LX12_003558</name>
</gene>
<dbReference type="NCBIfam" id="TIGR00103">
    <property type="entry name" value="DNA_YbaB_EbfC"/>
    <property type="match status" value="1"/>
</dbReference>
<dbReference type="RefSeq" id="WP_253655976.1">
    <property type="nucleotide sequence ID" value="NZ_BAAAOE010000005.1"/>
</dbReference>
<feature type="coiled-coil region" evidence="3">
    <location>
        <begin position="1"/>
        <end position="28"/>
    </location>
</feature>
<proteinExistence type="inferred from homology"/>
<keyword evidence="1 2" id="KW-0238">DNA-binding</keyword>
<comment type="similarity">
    <text evidence="2">Belongs to the YbaB/EbfC family.</text>
</comment>
<dbReference type="Pfam" id="PF02575">
    <property type="entry name" value="YbaB_DNA_bd"/>
    <property type="match status" value="1"/>
</dbReference>
<evidence type="ECO:0000313" key="5">
    <source>
        <dbReference type="EMBL" id="MCP2162354.1"/>
    </source>
</evidence>
<evidence type="ECO:0000256" key="3">
    <source>
        <dbReference type="SAM" id="Coils"/>
    </source>
</evidence>
<keyword evidence="6" id="KW-1185">Reference proteome</keyword>
<dbReference type="SUPFAM" id="SSF82607">
    <property type="entry name" value="YbaB-like"/>
    <property type="match status" value="1"/>
</dbReference>
<organism evidence="5 6">
    <name type="scientific">Williamsia serinedens</name>
    <dbReference type="NCBI Taxonomy" id="391736"/>
    <lineage>
        <taxon>Bacteria</taxon>
        <taxon>Bacillati</taxon>
        <taxon>Actinomycetota</taxon>
        <taxon>Actinomycetes</taxon>
        <taxon>Mycobacteriales</taxon>
        <taxon>Nocardiaceae</taxon>
        <taxon>Williamsia</taxon>
    </lineage>
</organism>
<evidence type="ECO:0000256" key="2">
    <source>
        <dbReference type="HAMAP-Rule" id="MF_00274"/>
    </source>
</evidence>
<comment type="function">
    <text evidence="2">Binds to DNA and alters its conformation. May be involved in regulation of gene expression, nucleoid organization and DNA protection.</text>
</comment>
<dbReference type="InterPro" id="IPR036894">
    <property type="entry name" value="YbaB-like_sf"/>
</dbReference>
<accession>A0ABT1H5X2</accession>
<name>A0ABT1H5X2_9NOCA</name>
<dbReference type="Proteomes" id="UP001205740">
    <property type="component" value="Unassembled WGS sequence"/>
</dbReference>
<dbReference type="Gene3D" id="3.30.1310.10">
    <property type="entry name" value="Nucleoid-associated protein YbaB-like domain"/>
    <property type="match status" value="1"/>
</dbReference>
<protein>
    <recommendedName>
        <fullName evidence="2">Nucleoid-associated protein LX12_003558</fullName>
    </recommendedName>
</protein>
<dbReference type="HAMAP" id="MF_00274">
    <property type="entry name" value="DNA_YbaB_EbfC"/>
    <property type="match status" value="1"/>
</dbReference>
<evidence type="ECO:0000256" key="1">
    <source>
        <dbReference type="ARBA" id="ARBA00023125"/>
    </source>
</evidence>
<feature type="compositionally biased region" description="Gly residues" evidence="4">
    <location>
        <begin position="90"/>
        <end position="108"/>
    </location>
</feature>
<dbReference type="EMBL" id="JAMTCG010000006">
    <property type="protein sequence ID" value="MCP2162354.1"/>
    <property type="molecule type" value="Genomic_DNA"/>
</dbReference>
<dbReference type="InterPro" id="IPR004401">
    <property type="entry name" value="YbaB/EbfC"/>
</dbReference>
<dbReference type="PANTHER" id="PTHR33449:SF1">
    <property type="entry name" value="NUCLEOID-ASSOCIATED PROTEIN YBAB"/>
    <property type="match status" value="1"/>
</dbReference>
<evidence type="ECO:0000313" key="6">
    <source>
        <dbReference type="Proteomes" id="UP001205740"/>
    </source>
</evidence>